<evidence type="ECO:0000259" key="2">
    <source>
        <dbReference type="Pfam" id="PF00582"/>
    </source>
</evidence>
<feature type="domain" description="UspA" evidence="2">
    <location>
        <begin position="4"/>
        <end position="59"/>
    </location>
</feature>
<reference evidence="3 4" key="1">
    <citation type="journal article" date="2019" name="Int. J. Syst. Evol. Microbiol.">
        <title>The Global Catalogue of Microorganisms (GCM) 10K type strain sequencing project: providing services to taxonomists for standard genome sequencing and annotation.</title>
        <authorList>
            <consortium name="The Broad Institute Genomics Platform"/>
            <consortium name="The Broad Institute Genome Sequencing Center for Infectious Disease"/>
            <person name="Wu L."/>
            <person name="Ma J."/>
        </authorList>
    </citation>
    <scope>NUCLEOTIDE SEQUENCE [LARGE SCALE GENOMIC DNA]</scope>
    <source>
        <strain evidence="3 4">JCM 4524</strain>
    </source>
</reference>
<organism evidence="3 4">
    <name type="scientific">Streptomyces vastus</name>
    <dbReference type="NCBI Taxonomy" id="285451"/>
    <lineage>
        <taxon>Bacteria</taxon>
        <taxon>Bacillati</taxon>
        <taxon>Actinomycetota</taxon>
        <taxon>Actinomycetes</taxon>
        <taxon>Kitasatosporales</taxon>
        <taxon>Streptomycetaceae</taxon>
        <taxon>Streptomyces</taxon>
    </lineage>
</organism>
<accession>A0ABN3QVP6</accession>
<proteinExistence type="inferred from homology"/>
<dbReference type="Pfam" id="PF00582">
    <property type="entry name" value="Usp"/>
    <property type="match status" value="2"/>
</dbReference>
<dbReference type="PRINTS" id="PR01438">
    <property type="entry name" value="UNVRSLSTRESS"/>
</dbReference>
<evidence type="ECO:0000313" key="3">
    <source>
        <dbReference type="EMBL" id="GAA2635970.1"/>
    </source>
</evidence>
<dbReference type="InterPro" id="IPR014729">
    <property type="entry name" value="Rossmann-like_a/b/a_fold"/>
</dbReference>
<gene>
    <name evidence="3" type="ORF">GCM10010307_32480</name>
</gene>
<dbReference type="Gene3D" id="3.40.50.620">
    <property type="entry name" value="HUPs"/>
    <property type="match status" value="2"/>
</dbReference>
<protein>
    <recommendedName>
        <fullName evidence="2">UspA domain-containing protein</fullName>
    </recommendedName>
</protein>
<dbReference type="SUPFAM" id="SSF52402">
    <property type="entry name" value="Adenine nucleotide alpha hydrolases-like"/>
    <property type="match status" value="2"/>
</dbReference>
<keyword evidence="4" id="KW-1185">Reference proteome</keyword>
<comment type="similarity">
    <text evidence="1">Belongs to the universal stress protein A family.</text>
</comment>
<dbReference type="InterPro" id="IPR006016">
    <property type="entry name" value="UspA"/>
</dbReference>
<feature type="domain" description="UspA" evidence="2">
    <location>
        <begin position="117"/>
        <end position="152"/>
    </location>
</feature>
<evidence type="ECO:0000256" key="1">
    <source>
        <dbReference type="ARBA" id="ARBA00008791"/>
    </source>
</evidence>
<evidence type="ECO:0000313" key="4">
    <source>
        <dbReference type="Proteomes" id="UP001500151"/>
    </source>
</evidence>
<dbReference type="EMBL" id="BAAASJ010000032">
    <property type="protein sequence ID" value="GAA2635970.1"/>
    <property type="molecule type" value="Genomic_DNA"/>
</dbReference>
<sequence length="154" mass="16281">MVLPLVVGIDGSEASLEAVEWAADEAVRHEVPLHLVHAAVTDHETPDLVAVASERAGKSAPTVRLSSEAVHEDAASALVGKGRNAFALVSDPEGSEISPDCSWARSAWPWPLMPTYLLVVGARRRHGHVGLQLGLVNHAVLHHAPCPIAVVPQV</sequence>
<name>A0ABN3QVP6_9ACTN</name>
<comment type="caution">
    <text evidence="3">The sequence shown here is derived from an EMBL/GenBank/DDBJ whole genome shotgun (WGS) entry which is preliminary data.</text>
</comment>
<dbReference type="Proteomes" id="UP001500151">
    <property type="component" value="Unassembled WGS sequence"/>
</dbReference>
<dbReference type="InterPro" id="IPR006015">
    <property type="entry name" value="Universal_stress_UspA"/>
</dbReference>